<dbReference type="AlphaFoldDB" id="A0A165T375"/>
<gene>
    <name evidence="1" type="ORF">PsAD2_04287</name>
</gene>
<accession>A0A165T375</accession>
<keyword evidence="2" id="KW-1185">Reference proteome</keyword>
<sequence>MTESQGRRWSDDEKRAICREAVEGSDPVAHVAKRHGIRKARLYYWLKDPRFNPALEERLVEQKWLGILRQVV</sequence>
<dbReference type="InterPro" id="IPR010921">
    <property type="entry name" value="Trp_repressor/repl_initiator"/>
</dbReference>
<dbReference type="EMBL" id="LMCB01000152">
    <property type="protein sequence ID" value="KZL05362.1"/>
    <property type="molecule type" value="Genomic_DNA"/>
</dbReference>
<evidence type="ECO:0000313" key="2">
    <source>
        <dbReference type="Proteomes" id="UP000076577"/>
    </source>
</evidence>
<dbReference type="InterPro" id="IPR002514">
    <property type="entry name" value="Transposase_8"/>
</dbReference>
<dbReference type="OrthoDB" id="9800877at2"/>
<protein>
    <submittedName>
        <fullName evidence="1">Transposase</fullName>
    </submittedName>
</protein>
<proteinExistence type="predicted"/>
<name>A0A165T375_9HYPH</name>
<evidence type="ECO:0000313" key="1">
    <source>
        <dbReference type="EMBL" id="KZL05362.1"/>
    </source>
</evidence>
<dbReference type="PATRIC" id="fig|989403.3.peg.4696"/>
<dbReference type="STRING" id="989403.SAMN05421798_1097"/>
<dbReference type="GO" id="GO:0043565">
    <property type="term" value="F:sequence-specific DNA binding"/>
    <property type="evidence" value="ECO:0007669"/>
    <property type="project" value="InterPro"/>
</dbReference>
<dbReference type="GO" id="GO:0004803">
    <property type="term" value="F:transposase activity"/>
    <property type="evidence" value="ECO:0007669"/>
    <property type="project" value="InterPro"/>
</dbReference>
<dbReference type="Proteomes" id="UP000076577">
    <property type="component" value="Unassembled WGS sequence"/>
</dbReference>
<dbReference type="RefSeq" id="WP_068010493.1">
    <property type="nucleotide sequence ID" value="NZ_FOFM01000009.1"/>
</dbReference>
<dbReference type="Pfam" id="PF01527">
    <property type="entry name" value="HTH_Tnp_1"/>
    <property type="match status" value="1"/>
</dbReference>
<dbReference type="SUPFAM" id="SSF48295">
    <property type="entry name" value="TrpR-like"/>
    <property type="match status" value="1"/>
</dbReference>
<organism evidence="1 2">
    <name type="scientific">Pseudovibrio axinellae</name>
    <dbReference type="NCBI Taxonomy" id="989403"/>
    <lineage>
        <taxon>Bacteria</taxon>
        <taxon>Pseudomonadati</taxon>
        <taxon>Pseudomonadota</taxon>
        <taxon>Alphaproteobacteria</taxon>
        <taxon>Hyphomicrobiales</taxon>
        <taxon>Stappiaceae</taxon>
        <taxon>Pseudovibrio</taxon>
    </lineage>
</organism>
<dbReference type="GO" id="GO:0006313">
    <property type="term" value="P:DNA transposition"/>
    <property type="evidence" value="ECO:0007669"/>
    <property type="project" value="InterPro"/>
</dbReference>
<comment type="caution">
    <text evidence="1">The sequence shown here is derived from an EMBL/GenBank/DDBJ whole genome shotgun (WGS) entry which is preliminary data.</text>
</comment>
<reference evidence="1 2" key="1">
    <citation type="journal article" date="2016" name="Front. Microbiol.">
        <title>Comparative Genomic Analysis Reveals a Diverse Repertoire of Genes Involved in Prokaryote-Eukaryote Interactions within the Pseudovibrio Genus.</title>
        <authorList>
            <person name="Romano S."/>
            <person name="Fernandez-Guerra A."/>
            <person name="Reen F.J."/>
            <person name="Glockner F.O."/>
            <person name="Crowley S.P."/>
            <person name="O'Sullivan O."/>
            <person name="Cotter P.D."/>
            <person name="Adams C."/>
            <person name="Dobson A.D."/>
            <person name="O'Gara F."/>
        </authorList>
    </citation>
    <scope>NUCLEOTIDE SEQUENCE [LARGE SCALE GENOMIC DNA]</scope>
    <source>
        <strain evidence="1 2">Ad2</strain>
    </source>
</reference>